<name>A0A7W6J8X5_9HYPH</name>
<evidence type="ECO:0000256" key="1">
    <source>
        <dbReference type="SAM" id="MobiDB-lite"/>
    </source>
</evidence>
<feature type="compositionally biased region" description="Polar residues" evidence="1">
    <location>
        <begin position="193"/>
        <end position="205"/>
    </location>
</feature>
<feature type="compositionally biased region" description="Low complexity" evidence="1">
    <location>
        <begin position="206"/>
        <end position="221"/>
    </location>
</feature>
<feature type="compositionally biased region" description="Gly residues" evidence="1">
    <location>
        <begin position="222"/>
        <end position="237"/>
    </location>
</feature>
<proteinExistence type="predicted"/>
<protein>
    <recommendedName>
        <fullName evidence="4">Nutrient deprivation-induced protein</fullName>
    </recommendedName>
</protein>
<organism evidence="2 3">
    <name type="scientific">Gellertiella hungarica</name>
    <dbReference type="NCBI Taxonomy" id="1572859"/>
    <lineage>
        <taxon>Bacteria</taxon>
        <taxon>Pseudomonadati</taxon>
        <taxon>Pseudomonadota</taxon>
        <taxon>Alphaproteobacteria</taxon>
        <taxon>Hyphomicrobiales</taxon>
        <taxon>Rhizobiaceae</taxon>
        <taxon>Gellertiella</taxon>
    </lineage>
</organism>
<dbReference type="EMBL" id="JACIEZ010000007">
    <property type="protein sequence ID" value="MBB4066122.1"/>
    <property type="molecule type" value="Genomic_DNA"/>
</dbReference>
<feature type="compositionally biased region" description="Low complexity" evidence="1">
    <location>
        <begin position="293"/>
        <end position="304"/>
    </location>
</feature>
<comment type="caution">
    <text evidence="2">The sequence shown here is derived from an EMBL/GenBank/DDBJ whole genome shotgun (WGS) entry which is preliminary data.</text>
</comment>
<feature type="compositionally biased region" description="Polar residues" evidence="1">
    <location>
        <begin position="1"/>
        <end position="24"/>
    </location>
</feature>
<accession>A0A7W6J8X5</accession>
<evidence type="ECO:0000313" key="2">
    <source>
        <dbReference type="EMBL" id="MBB4066122.1"/>
    </source>
</evidence>
<dbReference type="Proteomes" id="UP000528286">
    <property type="component" value="Unassembled WGS sequence"/>
</dbReference>
<keyword evidence="3" id="KW-1185">Reference proteome</keyword>
<feature type="compositionally biased region" description="Polar residues" evidence="1">
    <location>
        <begin position="317"/>
        <end position="349"/>
    </location>
</feature>
<evidence type="ECO:0008006" key="4">
    <source>
        <dbReference type="Google" id="ProtNLM"/>
    </source>
</evidence>
<dbReference type="AlphaFoldDB" id="A0A7W6J8X5"/>
<evidence type="ECO:0000313" key="3">
    <source>
        <dbReference type="Proteomes" id="UP000528286"/>
    </source>
</evidence>
<dbReference type="RefSeq" id="WP_183367405.1">
    <property type="nucleotide sequence ID" value="NZ_JACIEZ010000007.1"/>
</dbReference>
<feature type="region of interest" description="Disordered" evidence="1">
    <location>
        <begin position="162"/>
        <end position="349"/>
    </location>
</feature>
<gene>
    <name evidence="2" type="ORF">GGR23_003335</name>
</gene>
<feature type="compositionally biased region" description="Polar residues" evidence="1">
    <location>
        <begin position="255"/>
        <end position="269"/>
    </location>
</feature>
<reference evidence="2 3" key="1">
    <citation type="submission" date="2020-08" db="EMBL/GenBank/DDBJ databases">
        <title>Genomic Encyclopedia of Type Strains, Phase IV (KMG-IV): sequencing the most valuable type-strain genomes for metagenomic binning, comparative biology and taxonomic classification.</title>
        <authorList>
            <person name="Goeker M."/>
        </authorList>
    </citation>
    <scope>NUCLEOTIDE SEQUENCE [LARGE SCALE GENOMIC DNA]</scope>
    <source>
        <strain evidence="2 3">DSM 29853</strain>
    </source>
</reference>
<sequence length="349" mass="34874">MTDYPTTSGDGQNRGASASQTDSGTHSERQASGLGSLQEKAAQDFSEIREAAKNQASQALDKSAEMAAEKKNYVAEQLSGVAEALEKVGGEMKDGEYGMIGRYARDLGGSARRLATDLKNRDMSEVVSMAENFGRRQPVAFLGLAALAGLAASRFVTASAHRHGSHGTARTGAGAMTSANPMAGRANEFASGSGATNPSNPAPQASHSTTGQSSVGQSSGMQAGGSQSGMGQTGAGQAGASRSSGLPGGPSPFSQDASRSGSGADQGTSRPAGGMEATGIGGTGLGTSRDRPSSSTDTPTLSPSGPNPHPAGRVSIGETSVGQSSVSPASPQGQSNRPNNSSNEGRSHV</sequence>
<feature type="region of interest" description="Disordered" evidence="1">
    <location>
        <begin position="1"/>
        <end position="64"/>
    </location>
</feature>